<dbReference type="AlphaFoldDB" id="A0A2I2GLZ7"/>
<proteinExistence type="predicted"/>
<dbReference type="Proteomes" id="UP000234275">
    <property type="component" value="Unassembled WGS sequence"/>
</dbReference>
<evidence type="ECO:0000313" key="2">
    <source>
        <dbReference type="EMBL" id="PLB53896.1"/>
    </source>
</evidence>
<dbReference type="GeneID" id="36552901"/>
<name>A0A2I2GLZ7_9EURO</name>
<dbReference type="VEuPathDB" id="FungiDB:P170DRAFT_372477"/>
<dbReference type="STRING" id="1392250.A0A2I2GLZ7"/>
<dbReference type="CDD" id="cd02440">
    <property type="entry name" value="AdoMet_MTases"/>
    <property type="match status" value="1"/>
</dbReference>
<dbReference type="GO" id="GO:0032259">
    <property type="term" value="P:methylation"/>
    <property type="evidence" value="ECO:0007669"/>
    <property type="project" value="UniProtKB-KW"/>
</dbReference>
<gene>
    <name evidence="2" type="ORF">P170DRAFT_372477</name>
</gene>
<dbReference type="Gene3D" id="3.40.50.150">
    <property type="entry name" value="Vaccinia Virus protein VP39"/>
    <property type="match status" value="1"/>
</dbReference>
<dbReference type="OrthoDB" id="417697at2759"/>
<dbReference type="EMBL" id="MSFO01000001">
    <property type="protein sequence ID" value="PLB53896.1"/>
    <property type="molecule type" value="Genomic_DNA"/>
</dbReference>
<dbReference type="InterPro" id="IPR041698">
    <property type="entry name" value="Methyltransf_25"/>
</dbReference>
<accession>A0A2I2GLZ7</accession>
<dbReference type="GO" id="GO:0008168">
    <property type="term" value="F:methyltransferase activity"/>
    <property type="evidence" value="ECO:0007669"/>
    <property type="project" value="UniProtKB-KW"/>
</dbReference>
<keyword evidence="2" id="KW-0808">Transferase</keyword>
<protein>
    <submittedName>
        <fullName evidence="2">S-adenosyl-L-methionine-dependent methyltransferase</fullName>
    </submittedName>
</protein>
<sequence>MALSDRFGLSRDMEDNSRVNLQHYLWVKQFGYLLHPDIPTDDKHLRVADIGTHTGIWLTHLAETLPPSARLDGFDITLDATPPAKWLAPNITFQHWDVRTEPAREWIGIYDVVHLRIFSLYINESQAVGVLARLKKLLKPGGYLEWGETDMASWRIEKSNPANKVDSLTELFRRARSELPTSWCAKLPGMFLQEGFENVKSDVRDTPPHLLMPLHDSSILFLSTWINRLISNTEEKAKLRLLIQQADREALHGSVWVFTRPIVIGRKPLGGLGADGSASIPDGGATHPHGHLFFPF</sequence>
<comment type="caution">
    <text evidence="2">The sequence shown here is derived from an EMBL/GenBank/DDBJ whole genome shotgun (WGS) entry which is preliminary data.</text>
</comment>
<dbReference type="InterPro" id="IPR029063">
    <property type="entry name" value="SAM-dependent_MTases_sf"/>
</dbReference>
<keyword evidence="3" id="KW-1185">Reference proteome</keyword>
<reference evidence="2 3" key="1">
    <citation type="submission" date="2016-12" db="EMBL/GenBank/DDBJ databases">
        <title>The genomes of Aspergillus section Nigri reveals drivers in fungal speciation.</title>
        <authorList>
            <consortium name="DOE Joint Genome Institute"/>
            <person name="Vesth T.C."/>
            <person name="Nybo J."/>
            <person name="Theobald S."/>
            <person name="Brandl J."/>
            <person name="Frisvad J.C."/>
            <person name="Nielsen K.F."/>
            <person name="Lyhne E.K."/>
            <person name="Kogle M.E."/>
            <person name="Kuo A."/>
            <person name="Riley R."/>
            <person name="Clum A."/>
            <person name="Nolan M."/>
            <person name="Lipzen A."/>
            <person name="Salamov A."/>
            <person name="Henrissat B."/>
            <person name="Wiebenga A."/>
            <person name="De Vries R.P."/>
            <person name="Grigoriev I.V."/>
            <person name="Mortensen U.H."/>
            <person name="Andersen M.R."/>
            <person name="Baker S.E."/>
        </authorList>
    </citation>
    <scope>NUCLEOTIDE SEQUENCE [LARGE SCALE GENOMIC DNA]</scope>
    <source>
        <strain evidence="2 3">IBT 23096</strain>
    </source>
</reference>
<evidence type="ECO:0000313" key="3">
    <source>
        <dbReference type="Proteomes" id="UP000234275"/>
    </source>
</evidence>
<feature type="domain" description="Methyltransferase" evidence="1">
    <location>
        <begin position="47"/>
        <end position="142"/>
    </location>
</feature>
<organism evidence="2 3">
    <name type="scientific">Aspergillus steynii IBT 23096</name>
    <dbReference type="NCBI Taxonomy" id="1392250"/>
    <lineage>
        <taxon>Eukaryota</taxon>
        <taxon>Fungi</taxon>
        <taxon>Dikarya</taxon>
        <taxon>Ascomycota</taxon>
        <taxon>Pezizomycotina</taxon>
        <taxon>Eurotiomycetes</taxon>
        <taxon>Eurotiomycetidae</taxon>
        <taxon>Eurotiales</taxon>
        <taxon>Aspergillaceae</taxon>
        <taxon>Aspergillus</taxon>
        <taxon>Aspergillus subgen. Circumdati</taxon>
    </lineage>
</organism>
<dbReference type="SUPFAM" id="SSF53335">
    <property type="entry name" value="S-adenosyl-L-methionine-dependent methyltransferases"/>
    <property type="match status" value="1"/>
</dbReference>
<dbReference type="Pfam" id="PF13649">
    <property type="entry name" value="Methyltransf_25"/>
    <property type="match status" value="1"/>
</dbReference>
<evidence type="ECO:0000259" key="1">
    <source>
        <dbReference type="Pfam" id="PF13649"/>
    </source>
</evidence>
<dbReference type="RefSeq" id="XP_024709198.1">
    <property type="nucleotide sequence ID" value="XM_024845201.1"/>
</dbReference>
<keyword evidence="2" id="KW-0489">Methyltransferase</keyword>